<name>A0A2N8ZKD6_9VIBR</name>
<dbReference type="PANTHER" id="PTHR45138">
    <property type="entry name" value="REGULATORY COMPONENTS OF SENSORY TRANSDUCTION SYSTEM"/>
    <property type="match status" value="1"/>
</dbReference>
<evidence type="ECO:0000256" key="3">
    <source>
        <dbReference type="ARBA" id="ARBA00034247"/>
    </source>
</evidence>
<dbReference type="Pfam" id="PF00990">
    <property type="entry name" value="GGDEF"/>
    <property type="match status" value="1"/>
</dbReference>
<evidence type="ECO:0000313" key="7">
    <source>
        <dbReference type="Proteomes" id="UP000235828"/>
    </source>
</evidence>
<accession>A0A2N8ZKD6</accession>
<dbReference type="EC" id="2.7.7.65" evidence="2"/>
<dbReference type="InterPro" id="IPR050469">
    <property type="entry name" value="Diguanylate_Cyclase"/>
</dbReference>
<dbReference type="FunFam" id="3.30.70.270:FF:000001">
    <property type="entry name" value="Diguanylate cyclase domain protein"/>
    <property type="match status" value="1"/>
</dbReference>
<dbReference type="Gene3D" id="3.40.190.10">
    <property type="entry name" value="Periplasmic binding protein-like II"/>
    <property type="match status" value="2"/>
</dbReference>
<dbReference type="NCBIfam" id="TIGR00254">
    <property type="entry name" value="GGDEF"/>
    <property type="match status" value="1"/>
</dbReference>
<organism evidence="6 7">
    <name type="scientific">Vibrio tapetis subsp. tapetis</name>
    <dbReference type="NCBI Taxonomy" id="1671868"/>
    <lineage>
        <taxon>Bacteria</taxon>
        <taxon>Pseudomonadati</taxon>
        <taxon>Pseudomonadota</taxon>
        <taxon>Gammaproteobacteria</taxon>
        <taxon>Vibrionales</taxon>
        <taxon>Vibrionaceae</taxon>
        <taxon>Vibrio</taxon>
    </lineage>
</organism>
<comment type="cofactor">
    <cofactor evidence="1">
        <name>Mg(2+)</name>
        <dbReference type="ChEBI" id="CHEBI:18420"/>
    </cofactor>
</comment>
<feature type="transmembrane region" description="Helical" evidence="4">
    <location>
        <begin position="93"/>
        <end position="115"/>
    </location>
</feature>
<protein>
    <recommendedName>
        <fullName evidence="2">diguanylate cyclase</fullName>
        <ecNumber evidence="2">2.7.7.65</ecNumber>
    </recommendedName>
</protein>
<dbReference type="InterPro" id="IPR000160">
    <property type="entry name" value="GGDEF_dom"/>
</dbReference>
<keyword evidence="7" id="KW-1185">Reference proteome</keyword>
<sequence length="302" mass="34050">MTEGLEKVRDSYLFGYVGALPILTYELQHNFPNLLVGTQLSDNFLLGAAVRKDEPLLASIFNKAIDKMDVKLHTSIMSAWAPVSYRPVIDHRLVWAVLVVALIIVSSIGYSYYILKKKFAKLKSLSTMDRLTGLYNRHTIDMVLAEQVSQYRFSKKPFSIILGDVDHFKLFNDRYGHILGDQVLKEVAFAFSCHASTLDLVGRWGGEEFIIICPGKTESHATELAESLRKKLATIEHKDVGSVTCSFGVAEYQPKHTTIDVMQCADRSLYFSKRKGRNAVTSFTEYAREESNIEVNPKEPSV</sequence>
<dbReference type="PROSITE" id="PS50887">
    <property type="entry name" value="GGDEF"/>
    <property type="match status" value="1"/>
</dbReference>
<dbReference type="SUPFAM" id="SSF55073">
    <property type="entry name" value="Nucleotide cyclase"/>
    <property type="match status" value="1"/>
</dbReference>
<keyword evidence="4" id="KW-1133">Transmembrane helix</keyword>
<dbReference type="PANTHER" id="PTHR45138:SF9">
    <property type="entry name" value="DIGUANYLATE CYCLASE DGCM-RELATED"/>
    <property type="match status" value="1"/>
</dbReference>
<dbReference type="RefSeq" id="WP_102524640.1">
    <property type="nucleotide sequence ID" value="NZ_LT960612.1"/>
</dbReference>
<feature type="domain" description="GGDEF" evidence="5">
    <location>
        <begin position="156"/>
        <end position="285"/>
    </location>
</feature>
<dbReference type="KEGG" id="vta:B0760"/>
<evidence type="ECO:0000256" key="1">
    <source>
        <dbReference type="ARBA" id="ARBA00001946"/>
    </source>
</evidence>
<comment type="catalytic activity">
    <reaction evidence="3">
        <text>2 GTP = 3',3'-c-di-GMP + 2 diphosphate</text>
        <dbReference type="Rhea" id="RHEA:24898"/>
        <dbReference type="ChEBI" id="CHEBI:33019"/>
        <dbReference type="ChEBI" id="CHEBI:37565"/>
        <dbReference type="ChEBI" id="CHEBI:58805"/>
        <dbReference type="EC" id="2.7.7.65"/>
    </reaction>
</comment>
<evidence type="ECO:0000256" key="4">
    <source>
        <dbReference type="SAM" id="Phobius"/>
    </source>
</evidence>
<evidence type="ECO:0000259" key="5">
    <source>
        <dbReference type="PROSITE" id="PS50887"/>
    </source>
</evidence>
<dbReference type="GO" id="GO:0052621">
    <property type="term" value="F:diguanylate cyclase activity"/>
    <property type="evidence" value="ECO:0007669"/>
    <property type="project" value="UniProtKB-EC"/>
</dbReference>
<dbReference type="AlphaFoldDB" id="A0A2N8ZKD6"/>
<dbReference type="OrthoDB" id="9812260at2"/>
<dbReference type="SUPFAM" id="SSF53850">
    <property type="entry name" value="Periplasmic binding protein-like II"/>
    <property type="match status" value="1"/>
</dbReference>
<keyword evidence="4" id="KW-0472">Membrane</keyword>
<dbReference type="SMART" id="SM00267">
    <property type="entry name" value="GGDEF"/>
    <property type="match status" value="1"/>
</dbReference>
<keyword evidence="4" id="KW-0812">Transmembrane</keyword>
<dbReference type="InterPro" id="IPR029787">
    <property type="entry name" value="Nucleotide_cyclase"/>
</dbReference>
<dbReference type="Proteomes" id="UP000235828">
    <property type="component" value="Chromosome B"/>
</dbReference>
<proteinExistence type="predicted"/>
<dbReference type="CDD" id="cd01949">
    <property type="entry name" value="GGDEF"/>
    <property type="match status" value="1"/>
</dbReference>
<evidence type="ECO:0000256" key="2">
    <source>
        <dbReference type="ARBA" id="ARBA00012528"/>
    </source>
</evidence>
<reference evidence="6 7" key="1">
    <citation type="submission" date="2017-10" db="EMBL/GenBank/DDBJ databases">
        <authorList>
            <person name="Banno H."/>
            <person name="Chua N.-H."/>
        </authorList>
    </citation>
    <scope>NUCLEOTIDE SEQUENCE [LARGE SCALE GENOMIC DNA]</scope>
    <source>
        <strain evidence="6">Vibrio tapetis CECT4600</strain>
    </source>
</reference>
<dbReference type="EMBL" id="LT960612">
    <property type="protein sequence ID" value="SON52371.1"/>
    <property type="molecule type" value="Genomic_DNA"/>
</dbReference>
<dbReference type="Gene3D" id="3.30.70.270">
    <property type="match status" value="1"/>
</dbReference>
<gene>
    <name evidence="6" type="ORF">VTAP4600_B0760</name>
</gene>
<dbReference type="InterPro" id="IPR043128">
    <property type="entry name" value="Rev_trsase/Diguanyl_cyclase"/>
</dbReference>
<evidence type="ECO:0000313" key="6">
    <source>
        <dbReference type="EMBL" id="SON52371.1"/>
    </source>
</evidence>